<evidence type="ECO:0000256" key="1">
    <source>
        <dbReference type="ARBA" id="ARBA00001933"/>
    </source>
</evidence>
<evidence type="ECO:0000313" key="8">
    <source>
        <dbReference type="EMBL" id="WDH85136.1"/>
    </source>
</evidence>
<dbReference type="EMBL" id="CP118101">
    <property type="protein sequence ID" value="WDH85136.1"/>
    <property type="molecule type" value="Genomic_DNA"/>
</dbReference>
<dbReference type="Gene3D" id="3.40.640.10">
    <property type="entry name" value="Type I PLP-dependent aspartate aminotransferase-like (Major domain)"/>
    <property type="match status" value="1"/>
</dbReference>
<keyword evidence="5" id="KW-0663">Pyridoxal phosphate</keyword>
<keyword evidence="4 6" id="KW-0808">Transferase</keyword>
<dbReference type="GO" id="GO:0008483">
    <property type="term" value="F:transaminase activity"/>
    <property type="evidence" value="ECO:0007669"/>
    <property type="project" value="UniProtKB-KW"/>
</dbReference>
<dbReference type="EMBL" id="CP118108">
    <property type="protein sequence ID" value="WDI04888.1"/>
    <property type="molecule type" value="Genomic_DNA"/>
</dbReference>
<organism evidence="8 10">
    <name type="scientific">Paenibacillus urinalis</name>
    <dbReference type="NCBI Taxonomy" id="521520"/>
    <lineage>
        <taxon>Bacteria</taxon>
        <taxon>Bacillati</taxon>
        <taxon>Bacillota</taxon>
        <taxon>Bacilli</taxon>
        <taxon>Bacillales</taxon>
        <taxon>Paenibacillaceae</taxon>
        <taxon>Paenibacillus</taxon>
    </lineage>
</organism>
<evidence type="ECO:0000313" key="11">
    <source>
        <dbReference type="Proteomes" id="UP001221519"/>
    </source>
</evidence>
<evidence type="ECO:0000313" key="9">
    <source>
        <dbReference type="EMBL" id="WDI04888.1"/>
    </source>
</evidence>
<dbReference type="GO" id="GO:0030170">
    <property type="term" value="F:pyridoxal phosphate binding"/>
    <property type="evidence" value="ECO:0007669"/>
    <property type="project" value="InterPro"/>
</dbReference>
<name>A0AAX3N5T9_9BACL</name>
<dbReference type="RefSeq" id="WP_205053792.1">
    <property type="nucleotide sequence ID" value="NZ_CP118101.1"/>
</dbReference>
<dbReference type="Gene3D" id="3.90.1150.10">
    <property type="entry name" value="Aspartate Aminotransferase, domain 1"/>
    <property type="match status" value="1"/>
</dbReference>
<dbReference type="SUPFAM" id="SSF53383">
    <property type="entry name" value="PLP-dependent transferases"/>
    <property type="match status" value="1"/>
</dbReference>
<dbReference type="Pfam" id="PF00155">
    <property type="entry name" value="Aminotran_1_2"/>
    <property type="match status" value="1"/>
</dbReference>
<dbReference type="InterPro" id="IPR050596">
    <property type="entry name" value="AspAT/PAT-like"/>
</dbReference>
<dbReference type="InterPro" id="IPR004838">
    <property type="entry name" value="NHTrfase_class1_PyrdxlP-BS"/>
</dbReference>
<sequence length="392" mass="43425">MNLKNTFLSPVVQTMPPSGIRQFFNAAEADPEVISLGVGEPDFVTPKRAIEACVKALNNGKTMYTPNEGLMELREEIAGYLNKFFKMSYDPIGEILVTVGGSEAIDLALRALITPGDEVVIPVPGYVAYSPLVRLNGGVPIELELLDKHDFKLNEELLEQAITSRTKALIVNFPSNPTGAVMKKEDWLPIVRLAIQHNLIVITDEMYAELTYDGHHDSIASLPGMRERTLVVSGFSKAFAMTGWRVGYLCGPMELLQEMVKIHQYTTLCAPIMGQIAALECLRNGHEEKEEMKSAYNERRKMFIQSLSEMGLSCRQPKGAFYAFPDITVTGMSSQEFAGRLLQEGKVAVVPGQVFGSGGEGFVRCSYASSFIQLEEALERISRWLRLTHGIH</sequence>
<evidence type="ECO:0000259" key="7">
    <source>
        <dbReference type="Pfam" id="PF00155"/>
    </source>
</evidence>
<evidence type="ECO:0000256" key="6">
    <source>
        <dbReference type="RuleBase" id="RU000481"/>
    </source>
</evidence>
<dbReference type="Proteomes" id="UP001220962">
    <property type="component" value="Chromosome"/>
</dbReference>
<dbReference type="InterPro" id="IPR015421">
    <property type="entry name" value="PyrdxlP-dep_Trfase_major"/>
</dbReference>
<evidence type="ECO:0000256" key="4">
    <source>
        <dbReference type="ARBA" id="ARBA00022679"/>
    </source>
</evidence>
<evidence type="ECO:0000256" key="2">
    <source>
        <dbReference type="ARBA" id="ARBA00007441"/>
    </source>
</evidence>
<dbReference type="FunFam" id="3.40.640.10:FF:000033">
    <property type="entry name" value="Aspartate aminotransferase"/>
    <property type="match status" value="1"/>
</dbReference>
<feature type="domain" description="Aminotransferase class I/classII large" evidence="7">
    <location>
        <begin position="32"/>
        <end position="381"/>
    </location>
</feature>
<dbReference type="InterPro" id="IPR015422">
    <property type="entry name" value="PyrdxlP-dep_Trfase_small"/>
</dbReference>
<dbReference type="Proteomes" id="UP001221519">
    <property type="component" value="Chromosome"/>
</dbReference>
<proteinExistence type="inferred from homology"/>
<gene>
    <name evidence="8" type="ORF">PUW23_14320</name>
    <name evidence="9" type="ORF">PUW25_14065</name>
</gene>
<evidence type="ECO:0000256" key="5">
    <source>
        <dbReference type="ARBA" id="ARBA00022898"/>
    </source>
</evidence>
<dbReference type="AlphaFoldDB" id="A0AAX3N5T9"/>
<accession>A0AAX3N5T9</accession>
<dbReference type="PROSITE" id="PS00105">
    <property type="entry name" value="AA_TRANSFER_CLASS_1"/>
    <property type="match status" value="1"/>
</dbReference>
<dbReference type="EC" id="2.6.1.-" evidence="6"/>
<keyword evidence="3 6" id="KW-0032">Aminotransferase</keyword>
<evidence type="ECO:0000313" key="10">
    <source>
        <dbReference type="Proteomes" id="UP001220962"/>
    </source>
</evidence>
<comment type="cofactor">
    <cofactor evidence="1 6">
        <name>pyridoxal 5'-phosphate</name>
        <dbReference type="ChEBI" id="CHEBI:597326"/>
    </cofactor>
</comment>
<dbReference type="InterPro" id="IPR004839">
    <property type="entry name" value="Aminotransferase_I/II_large"/>
</dbReference>
<dbReference type="CDD" id="cd00609">
    <property type="entry name" value="AAT_like"/>
    <property type="match status" value="1"/>
</dbReference>
<dbReference type="PANTHER" id="PTHR46383:SF3">
    <property type="entry name" value="ASPARTATE AMINOTRANSFERASE-RELATED"/>
    <property type="match status" value="1"/>
</dbReference>
<evidence type="ECO:0000256" key="3">
    <source>
        <dbReference type="ARBA" id="ARBA00022576"/>
    </source>
</evidence>
<dbReference type="GO" id="GO:0006520">
    <property type="term" value="P:amino acid metabolic process"/>
    <property type="evidence" value="ECO:0007669"/>
    <property type="project" value="InterPro"/>
</dbReference>
<keyword evidence="11" id="KW-1185">Reference proteome</keyword>
<comment type="similarity">
    <text evidence="2 6">Belongs to the class-I pyridoxal-phosphate-dependent aminotransferase family.</text>
</comment>
<reference evidence="8 11" key="1">
    <citation type="submission" date="2023-02" db="EMBL/GenBank/DDBJ databases">
        <title>Pathogen: clinical or host-associated sample.</title>
        <authorList>
            <person name="Hergert J."/>
            <person name="Casey R."/>
            <person name="Wagner J."/>
            <person name="Young E.L."/>
            <person name="Oakeson K.F."/>
        </authorList>
    </citation>
    <scope>NUCLEOTIDE SEQUENCE</scope>
    <source>
        <strain evidence="9 11">2022CK-00829</strain>
        <strain evidence="8">2022CK-00830</strain>
    </source>
</reference>
<dbReference type="InterPro" id="IPR015424">
    <property type="entry name" value="PyrdxlP-dep_Trfase"/>
</dbReference>
<dbReference type="PANTHER" id="PTHR46383">
    <property type="entry name" value="ASPARTATE AMINOTRANSFERASE"/>
    <property type="match status" value="1"/>
</dbReference>
<protein>
    <recommendedName>
        <fullName evidence="6">Aminotransferase</fullName>
        <ecNumber evidence="6">2.6.1.-</ecNumber>
    </recommendedName>
</protein>